<feature type="compositionally biased region" description="Polar residues" evidence="1">
    <location>
        <begin position="1"/>
        <end position="13"/>
    </location>
</feature>
<evidence type="ECO:0000313" key="4">
    <source>
        <dbReference type="EMBL" id="SIS21316.1"/>
    </source>
</evidence>
<keyword evidence="2" id="KW-1133">Transmembrane helix</keyword>
<keyword evidence="2" id="KW-0472">Membrane</keyword>
<name>A0A1N7H8Z3_9NOCA</name>
<sequence>MSSHTDGTTSHDGTPTRDEAPHPEQSHRPSLRQRILAHPVRVILAAVVVGAIVFGAVAVATGLFDHRGNVDETGIGGDERGPAPNAFNRSVPGDCLNWPAGDPGKPAKVDCAAQHYFEVAGVLDTGVYPGSQFSSTAPWPGAQFFSQFRDQQCPPVVNGYLGGKYDPNGRFSVGLMYPSQAQWQEGERSLRCGLQVVGPGDTLAQFLGRVAGQDQSLQWPVGTCVGIDKASRQPTAPASCAEPHAFQVTGLVNLGKKFGPAPAPSRAQQNEYLTTTCPTITEGYLGGRKKFTATTLNVQWSTIEATGWTAGSRTAVCYIGLPAKDGGFATLVGDARQSLLIDGKVPQPAPEAPPGRVNPTPVPLPSGIQPNPEEIPAPVGGGGGGG</sequence>
<evidence type="ECO:0000256" key="2">
    <source>
        <dbReference type="SAM" id="Phobius"/>
    </source>
</evidence>
<feature type="compositionally biased region" description="Basic and acidic residues" evidence="1">
    <location>
        <begin position="14"/>
        <end position="27"/>
    </location>
</feature>
<evidence type="ECO:0000256" key="1">
    <source>
        <dbReference type="SAM" id="MobiDB-lite"/>
    </source>
</evidence>
<evidence type="ECO:0000313" key="5">
    <source>
        <dbReference type="Proteomes" id="UP000186218"/>
    </source>
</evidence>
<reference evidence="4 5" key="1">
    <citation type="submission" date="2017-01" db="EMBL/GenBank/DDBJ databases">
        <authorList>
            <person name="Mah S.A."/>
            <person name="Swanson W.J."/>
            <person name="Moy G.W."/>
            <person name="Vacquier V.D."/>
        </authorList>
    </citation>
    <scope>NUCLEOTIDE SEQUENCE [LARGE SCALE GENOMIC DNA]</scope>
    <source>
        <strain evidence="4 5">CPCC 203464</strain>
    </source>
</reference>
<feature type="transmembrane region" description="Helical" evidence="2">
    <location>
        <begin position="42"/>
        <end position="64"/>
    </location>
</feature>
<keyword evidence="5" id="KW-1185">Reference proteome</keyword>
<dbReference type="Pfam" id="PF13845">
    <property type="entry name" value="Septum_form"/>
    <property type="match status" value="1"/>
</dbReference>
<dbReference type="STRING" id="1344003.SAMN05445060_3725"/>
<feature type="region of interest" description="Disordered" evidence="1">
    <location>
        <begin position="1"/>
        <end position="29"/>
    </location>
</feature>
<evidence type="ECO:0000259" key="3">
    <source>
        <dbReference type="Pfam" id="PF13845"/>
    </source>
</evidence>
<dbReference type="AlphaFoldDB" id="A0A1N7H8Z3"/>
<dbReference type="InterPro" id="IPR026004">
    <property type="entry name" value="Septum_form"/>
</dbReference>
<feature type="domain" description="Septum formation-related" evidence="3">
    <location>
        <begin position="92"/>
        <end position="317"/>
    </location>
</feature>
<gene>
    <name evidence="4" type="ORF">SAMN05445060_3725</name>
</gene>
<dbReference type="RefSeq" id="WP_083710343.1">
    <property type="nucleotide sequence ID" value="NZ_FTNT01000013.1"/>
</dbReference>
<keyword evidence="2" id="KW-0812">Transmembrane</keyword>
<dbReference type="OrthoDB" id="4266126at2"/>
<protein>
    <submittedName>
        <fullName evidence="4">Septum formation</fullName>
    </submittedName>
</protein>
<feature type="region of interest" description="Disordered" evidence="1">
    <location>
        <begin position="344"/>
        <end position="386"/>
    </location>
</feature>
<dbReference type="Proteomes" id="UP000186218">
    <property type="component" value="Unassembled WGS sequence"/>
</dbReference>
<accession>A0A1N7H8Z3</accession>
<proteinExistence type="predicted"/>
<organism evidence="4 5">
    <name type="scientific">Williamsia sterculiae</name>
    <dbReference type="NCBI Taxonomy" id="1344003"/>
    <lineage>
        <taxon>Bacteria</taxon>
        <taxon>Bacillati</taxon>
        <taxon>Actinomycetota</taxon>
        <taxon>Actinomycetes</taxon>
        <taxon>Mycobacteriales</taxon>
        <taxon>Nocardiaceae</taxon>
        <taxon>Williamsia</taxon>
    </lineage>
</organism>
<dbReference type="EMBL" id="FTNT01000013">
    <property type="protein sequence ID" value="SIS21316.1"/>
    <property type="molecule type" value="Genomic_DNA"/>
</dbReference>